<keyword evidence="1" id="KW-0812">Transmembrane</keyword>
<keyword evidence="3" id="KW-1185">Reference proteome</keyword>
<feature type="transmembrane region" description="Helical" evidence="1">
    <location>
        <begin position="154"/>
        <end position="173"/>
    </location>
</feature>
<keyword evidence="1" id="KW-0472">Membrane</keyword>
<comment type="caution">
    <text evidence="2">The sequence shown here is derived from an EMBL/GenBank/DDBJ whole genome shotgun (WGS) entry which is preliminary data.</text>
</comment>
<proteinExistence type="predicted"/>
<evidence type="ECO:0000313" key="3">
    <source>
        <dbReference type="Proteomes" id="UP000023152"/>
    </source>
</evidence>
<sequence length="243" mass="28927">MFDINICNISIIISEKDLRLDANDVNNSKVVTLNDKGKPKSGGYEMLDQEIDNHLRENVKVKKKAECSITTRFLRDYKGLMENGDYERCEKLCLEAIHVNQSNTQIRSKLYNCLWYLYENGMEQKSFDDVFECSFQCCQFFDQPRNEALDTQTAPFFFFFLLQITFLCFFDLVTKKKKEIKVSYQVEIDENIHYSTLQSMHKHDYHVRQNHYHCHNNSKFRHNNYSVFIYLWMLILLLATLLA</sequence>
<gene>
    <name evidence="2" type="ORF">RFI_36230</name>
</gene>
<reference evidence="2 3" key="1">
    <citation type="journal article" date="2013" name="Curr. Biol.">
        <title>The Genome of the Foraminiferan Reticulomyxa filosa.</title>
        <authorList>
            <person name="Glockner G."/>
            <person name="Hulsmann N."/>
            <person name="Schleicher M."/>
            <person name="Noegel A.A."/>
            <person name="Eichinger L."/>
            <person name="Gallinger C."/>
            <person name="Pawlowski J."/>
            <person name="Sierra R."/>
            <person name="Euteneuer U."/>
            <person name="Pillet L."/>
            <person name="Moustafa A."/>
            <person name="Platzer M."/>
            <person name="Groth M."/>
            <person name="Szafranski K."/>
            <person name="Schliwa M."/>
        </authorList>
    </citation>
    <scope>NUCLEOTIDE SEQUENCE [LARGE SCALE GENOMIC DNA]</scope>
</reference>
<feature type="transmembrane region" description="Helical" evidence="1">
    <location>
        <begin position="225"/>
        <end position="242"/>
    </location>
</feature>
<name>X6LKF1_RETFI</name>
<accession>X6LKF1</accession>
<protein>
    <submittedName>
        <fullName evidence="2">Uncharacterized protein</fullName>
    </submittedName>
</protein>
<dbReference type="Proteomes" id="UP000023152">
    <property type="component" value="Unassembled WGS sequence"/>
</dbReference>
<keyword evidence="1" id="KW-1133">Transmembrane helix</keyword>
<dbReference type="AlphaFoldDB" id="X6LKF1"/>
<feature type="non-terminal residue" evidence="2">
    <location>
        <position position="243"/>
    </location>
</feature>
<evidence type="ECO:0000256" key="1">
    <source>
        <dbReference type="SAM" id="Phobius"/>
    </source>
</evidence>
<dbReference type="EMBL" id="ASPP01038923">
    <property type="protein sequence ID" value="ETO01210.1"/>
    <property type="molecule type" value="Genomic_DNA"/>
</dbReference>
<organism evidence="2 3">
    <name type="scientific">Reticulomyxa filosa</name>
    <dbReference type="NCBI Taxonomy" id="46433"/>
    <lineage>
        <taxon>Eukaryota</taxon>
        <taxon>Sar</taxon>
        <taxon>Rhizaria</taxon>
        <taxon>Retaria</taxon>
        <taxon>Foraminifera</taxon>
        <taxon>Monothalamids</taxon>
        <taxon>Reticulomyxidae</taxon>
        <taxon>Reticulomyxa</taxon>
    </lineage>
</organism>
<evidence type="ECO:0000313" key="2">
    <source>
        <dbReference type="EMBL" id="ETO01210.1"/>
    </source>
</evidence>